<dbReference type="Gramene" id="TraesSYM6A03G03348540.1">
    <property type="protein sequence ID" value="TraesSYM6A03G03348540.1.CDS1"/>
    <property type="gene ID" value="TraesSYM6A03G03348540"/>
</dbReference>
<dbReference type="OrthoDB" id="10278689at2759"/>
<name>A0A3B6NX73_WHEAT</name>
<dbReference type="Gramene" id="TraesLDM6A03G03409080.1">
    <property type="protein sequence ID" value="TraesLDM6A03G03409080.1.CDS1"/>
    <property type="gene ID" value="TraesLDM6A03G03409080"/>
</dbReference>
<gene>
    <name evidence="3" type="primary">LOC123131328</name>
</gene>
<evidence type="ECO:0000259" key="2">
    <source>
        <dbReference type="Pfam" id="PF13968"/>
    </source>
</evidence>
<reference evidence="3" key="1">
    <citation type="submission" date="2018-08" db="EMBL/GenBank/DDBJ databases">
        <authorList>
            <person name="Rossello M."/>
        </authorList>
    </citation>
    <scope>NUCLEOTIDE SEQUENCE [LARGE SCALE GENOMIC DNA]</scope>
    <source>
        <strain evidence="3">cv. Chinese Spring</strain>
    </source>
</reference>
<keyword evidence="1" id="KW-0812">Transmembrane</keyword>
<keyword evidence="1" id="KW-0472">Membrane</keyword>
<reference evidence="3" key="2">
    <citation type="submission" date="2018-10" db="UniProtKB">
        <authorList>
            <consortium name="EnsemblPlants"/>
        </authorList>
    </citation>
    <scope>IDENTIFICATION</scope>
</reference>
<sequence length="689" mass="78608">MAARAQDLWNNWSIQILVLLSLGLQLALFLLAGIRRRGAHPLLWFLLWLAYQLGDYTATYALGHLSLKGAAREHPIVAFWAPFLLLHLGGPDNITAYSLEDNKLWKRHLLHVVLQVLAAVYVLYEHISGRGALLQLASVLMFAVGAVKYGEKTWALMLGNLDSIRGAVKKQPPAMHGHFHPQDHVLKAGGHLDEESLVRRAHSLFHICKRAIVDCPVIEDDSDTAKMVDGVKFWPLMETELSLMYDMLDTKAPVIHTWFGYSVRLVSPLVIAASLLLFKLIGKDVAHRGVDVIVTYVLYGGALFMETTALLNALGSSWTFAFLSTTRWRWLRTTALCNERWDRLRRLVAYLHHLVRLGGGSRYKSRRWSRTMGQFNMLHYCTRSDGAVTRPLLGRLAKMVGLGLNEWWNREHYSWAIEMPDHVKDRISKHMEKMYNEGGVNSLGMLRNRWGEEPLVLRKLYHGILKDSLGVEFQECIIIWHIGSDVFLVKSERAKDEDATLNVEAIKVISNYMMFLLVAQPDMLPGLSQNRLYQRTCENLLKTGQSMTSRRQHTNNICAKLKNLFRLHDDPGSSSRVADREELARILCASKGFRHDTPRLSYVVRLAKQLLREEKDGTADSLKLVLDVWTDILVYASNKCSRKAHAEKLNSGGELTTILWLMAEHFYQFYLEELIQKEKDKLHVVEGSN</sequence>
<dbReference type="Gramene" id="TraesPARA_EIv1.0_1983110.1">
    <property type="protein sequence ID" value="TraesPARA_EIv1.0_1983110.1.CDS1"/>
    <property type="gene ID" value="TraesPARA_EIv1.0_1983110"/>
</dbReference>
<dbReference type="STRING" id="4565.A0A3B6NX73"/>
<dbReference type="AlphaFoldDB" id="A0A3B6NX73"/>
<proteinExistence type="predicted"/>
<organism evidence="3">
    <name type="scientific">Triticum aestivum</name>
    <name type="common">Wheat</name>
    <dbReference type="NCBI Taxonomy" id="4565"/>
    <lineage>
        <taxon>Eukaryota</taxon>
        <taxon>Viridiplantae</taxon>
        <taxon>Streptophyta</taxon>
        <taxon>Embryophyta</taxon>
        <taxon>Tracheophyta</taxon>
        <taxon>Spermatophyta</taxon>
        <taxon>Magnoliopsida</taxon>
        <taxon>Liliopsida</taxon>
        <taxon>Poales</taxon>
        <taxon>Poaceae</taxon>
        <taxon>BOP clade</taxon>
        <taxon>Pooideae</taxon>
        <taxon>Triticodae</taxon>
        <taxon>Triticeae</taxon>
        <taxon>Triticinae</taxon>
        <taxon>Triticum</taxon>
    </lineage>
</organism>
<evidence type="ECO:0000313" key="3">
    <source>
        <dbReference type="EnsemblPlants" id="TraesCS6A02G387100.1.cds1"/>
    </source>
</evidence>
<dbReference type="Pfam" id="PF13968">
    <property type="entry name" value="DUF4220"/>
    <property type="match status" value="1"/>
</dbReference>
<protein>
    <recommendedName>
        <fullName evidence="2">DUF4220 domain-containing protein</fullName>
    </recommendedName>
</protein>
<dbReference type="Gramene" id="TraesSTA6A03G03396110.1">
    <property type="protein sequence ID" value="TraesSTA6A03G03396110.1.CDS1"/>
    <property type="gene ID" value="TraesSTA6A03G03396110"/>
</dbReference>
<dbReference type="OMA" id="YQFYLEE"/>
<dbReference type="Gramene" id="TraesJAG6A03G03398320.1">
    <property type="protein sequence ID" value="TraesJAG6A03G03398320.1.CDS1"/>
    <property type="gene ID" value="TraesJAG6A03G03398320"/>
</dbReference>
<dbReference type="GeneID" id="123131328"/>
<dbReference type="RefSeq" id="XP_044406960.1">
    <property type="nucleotide sequence ID" value="XM_044551025.1"/>
</dbReference>
<dbReference type="Gramene" id="TraesCS6A03G0974900.1">
    <property type="protein sequence ID" value="TraesCS6A03G0974900.1.CDS1"/>
    <property type="gene ID" value="TraesCS6A03G0974900"/>
</dbReference>
<dbReference type="Proteomes" id="UP000019116">
    <property type="component" value="Chromosome 6A"/>
</dbReference>
<dbReference type="Gramene" id="TraesCAD_scaffold_020824_01G000200.1">
    <property type="protein sequence ID" value="TraesCAD_scaffold_020824_01G000200.1"/>
    <property type="gene ID" value="TraesCAD_scaffold_020824_01G000200"/>
</dbReference>
<dbReference type="Gramene" id="TraesNOR6A03G03439480.1">
    <property type="protein sequence ID" value="TraesNOR6A03G03439480.1.CDS1"/>
    <property type="gene ID" value="TraesNOR6A03G03439480"/>
</dbReference>
<dbReference type="EnsemblPlants" id="TraesCS6A02G387100.1">
    <property type="protein sequence ID" value="TraesCS6A02G387100.1.cds1"/>
    <property type="gene ID" value="TraesCS6A02G387100"/>
</dbReference>
<keyword evidence="4" id="KW-1185">Reference proteome</keyword>
<keyword evidence="1" id="KW-1133">Transmembrane helix</keyword>
<evidence type="ECO:0000313" key="4">
    <source>
        <dbReference type="Proteomes" id="UP000019116"/>
    </source>
</evidence>
<dbReference type="Gramene" id="TraesJUL6A03G03432550.1">
    <property type="protein sequence ID" value="TraesJUL6A03G03432550.1.CDS1"/>
    <property type="gene ID" value="TraesJUL6A03G03432550"/>
</dbReference>
<evidence type="ECO:0000256" key="1">
    <source>
        <dbReference type="SAM" id="Phobius"/>
    </source>
</evidence>
<dbReference type="Gramene" id="TraesMAC6A03G03404580.1">
    <property type="protein sequence ID" value="TraesMAC6A03G03404580.1.CDS1"/>
    <property type="gene ID" value="TraesMAC6A03G03404580"/>
</dbReference>
<feature type="transmembrane region" description="Helical" evidence="1">
    <location>
        <begin position="12"/>
        <end position="31"/>
    </location>
</feature>
<feature type="domain" description="DUF4220" evidence="2">
    <location>
        <begin position="48"/>
        <end position="380"/>
    </location>
</feature>
<dbReference type="Gramene" id="TraesARI6A03G03363210.1">
    <property type="protein sequence ID" value="TraesARI6A03G03363210.1.CDS1"/>
    <property type="gene ID" value="TraesARI6A03G03363210"/>
</dbReference>
<accession>A0A3B6NX73</accession>
<dbReference type="PANTHER" id="PTHR31325">
    <property type="entry name" value="OS01G0798800 PROTEIN-RELATED"/>
    <property type="match status" value="1"/>
</dbReference>
<dbReference type="InterPro" id="IPR025315">
    <property type="entry name" value="DUF4220"/>
</dbReference>
<dbReference type="InterPro" id="IPR007658">
    <property type="entry name" value="DUF594"/>
</dbReference>
<dbReference type="Pfam" id="PF04578">
    <property type="entry name" value="DUF594"/>
    <property type="match status" value="1"/>
</dbReference>
<dbReference type="Gramene" id="TraesCS6A02G387100.1">
    <property type="protein sequence ID" value="TraesCS6A02G387100.1.cds1"/>
    <property type="gene ID" value="TraesCS6A02G387100"/>
</dbReference>